<dbReference type="PANTHER" id="PTHR12725:SF117">
    <property type="entry name" value="HALOACID DEHALOGENASE-LIKE HYDROLASE"/>
    <property type="match status" value="1"/>
</dbReference>
<dbReference type="Gene3D" id="1.10.150.450">
    <property type="match status" value="1"/>
</dbReference>
<keyword evidence="1" id="KW-0378">Hydrolase</keyword>
<reference evidence="1 2" key="1">
    <citation type="submission" date="2016-10" db="EMBL/GenBank/DDBJ databases">
        <authorList>
            <person name="de Groot N.N."/>
        </authorList>
    </citation>
    <scope>NUCLEOTIDE SEQUENCE [LARGE SCALE GENOMIC DNA]</scope>
    <source>
        <strain evidence="1 2">DSM 8537</strain>
    </source>
</reference>
<sequence>MDFRHVTTWIFDLDNTLYAPEVQLFAQIERRMTAYVMRALGVTEPEAHRLRKHYWREHGTTLAGLMAEHGVEPLPYLRDVHDIDFSVLTPDPDLAARIRALPGRKIVHTNADSAYAARVLEHRGLMVFDAIHGVEEVDFHPKPDARAYAAVLAAEGFDPTRAAMFEDDPRNLAVPHRLGMRTILVGCGRHGPDELAQDRPHDPHVQHHTLDLCAFLGGLAPDGRRDMI</sequence>
<evidence type="ECO:0000313" key="2">
    <source>
        <dbReference type="Proteomes" id="UP000183635"/>
    </source>
</evidence>
<protein>
    <submittedName>
        <fullName evidence="1">Putative hydrolase of the HAD superfamily</fullName>
    </submittedName>
</protein>
<accession>A0A1I3BV13</accession>
<dbReference type="PANTHER" id="PTHR12725">
    <property type="entry name" value="HALOACID DEHALOGENASE-LIKE HYDROLASE"/>
    <property type="match status" value="1"/>
</dbReference>
<dbReference type="STRING" id="34004.SAMN04488021_1259"/>
<dbReference type="SUPFAM" id="SSF56784">
    <property type="entry name" value="HAD-like"/>
    <property type="match status" value="1"/>
</dbReference>
<dbReference type="OrthoDB" id="9803141at2"/>
<proteinExistence type="predicted"/>
<gene>
    <name evidence="1" type="ORF">SAMN04488021_1259</name>
</gene>
<evidence type="ECO:0000313" key="1">
    <source>
        <dbReference type="EMBL" id="SFH66154.1"/>
    </source>
</evidence>
<dbReference type="SFLD" id="SFLDG01132">
    <property type="entry name" value="C1.5.3:_5'-Nucleotidase_Like"/>
    <property type="match status" value="1"/>
</dbReference>
<organism evidence="1 2">
    <name type="scientific">Paracoccus aminovorans</name>
    <dbReference type="NCBI Taxonomy" id="34004"/>
    <lineage>
        <taxon>Bacteria</taxon>
        <taxon>Pseudomonadati</taxon>
        <taxon>Pseudomonadota</taxon>
        <taxon>Alphaproteobacteria</taxon>
        <taxon>Rhodobacterales</taxon>
        <taxon>Paracoccaceae</taxon>
        <taxon>Paracoccus</taxon>
    </lineage>
</organism>
<dbReference type="NCBIfam" id="TIGR01993">
    <property type="entry name" value="Pyr-5-nucltdase"/>
    <property type="match status" value="1"/>
</dbReference>
<keyword evidence="2" id="KW-1185">Reference proteome</keyword>
<name>A0A1I3BV13_9RHOB</name>
<dbReference type="EMBL" id="FOPU01000025">
    <property type="protein sequence ID" value="SFH66154.1"/>
    <property type="molecule type" value="Genomic_DNA"/>
</dbReference>
<dbReference type="InterPro" id="IPR023214">
    <property type="entry name" value="HAD_sf"/>
</dbReference>
<dbReference type="NCBIfam" id="TIGR01509">
    <property type="entry name" value="HAD-SF-IA-v3"/>
    <property type="match status" value="1"/>
</dbReference>
<dbReference type="AlphaFoldDB" id="A0A1I3BV13"/>
<dbReference type="GO" id="GO:0016787">
    <property type="term" value="F:hydrolase activity"/>
    <property type="evidence" value="ECO:0007669"/>
    <property type="project" value="UniProtKB-KW"/>
</dbReference>
<dbReference type="RefSeq" id="WP_074968909.1">
    <property type="nucleotide sequence ID" value="NZ_CBCRYP010000003.1"/>
</dbReference>
<dbReference type="SFLD" id="SFLDS00003">
    <property type="entry name" value="Haloacid_Dehalogenase"/>
    <property type="match status" value="1"/>
</dbReference>
<dbReference type="InterPro" id="IPR006439">
    <property type="entry name" value="HAD-SF_hydro_IA"/>
</dbReference>
<dbReference type="InterPro" id="IPR010237">
    <property type="entry name" value="Pyr-5-nucltdase"/>
</dbReference>
<dbReference type="SFLD" id="SFLDG01129">
    <property type="entry name" value="C1.5:_HAD__Beta-PGM__Phosphata"/>
    <property type="match status" value="1"/>
</dbReference>
<dbReference type="Proteomes" id="UP000183635">
    <property type="component" value="Unassembled WGS sequence"/>
</dbReference>
<dbReference type="InterPro" id="IPR036412">
    <property type="entry name" value="HAD-like_sf"/>
</dbReference>
<dbReference type="Pfam" id="PF00702">
    <property type="entry name" value="Hydrolase"/>
    <property type="match status" value="1"/>
</dbReference>
<dbReference type="Gene3D" id="3.40.50.1000">
    <property type="entry name" value="HAD superfamily/HAD-like"/>
    <property type="match status" value="1"/>
</dbReference>